<feature type="domain" description="Flavodoxin-like" evidence="1">
    <location>
        <begin position="5"/>
        <end position="159"/>
    </location>
</feature>
<name>A0ABV3BKB8_9ACTN</name>
<dbReference type="PANTHER" id="PTHR38030">
    <property type="entry name" value="PROTOPORPHYRINOGEN IX DEHYDROGENASE [MENAQUINONE]"/>
    <property type="match status" value="1"/>
</dbReference>
<sequence>MTIKVLVAYATKNRSTAEIARTITEVLRKQGLDAEMRPARDVGEIHAYDAVVLGSPLYEGQWHKDARRFAKRHREALAGRPVWLFSSGPLDDSASEGDIPPVPSVRRILIRVQAEEHITFGGCLTDDAQGWMPRMVVKAGKGGDFRDFEQISAWAQRIGANLLGESAVDPGGQA</sequence>
<dbReference type="InterPro" id="IPR008254">
    <property type="entry name" value="Flavodoxin/NO_synth"/>
</dbReference>
<dbReference type="RefSeq" id="WP_359346876.1">
    <property type="nucleotide sequence ID" value="NZ_JBEYXV010000004.1"/>
</dbReference>
<organism evidence="2 3">
    <name type="scientific">Streptomyces atriruber</name>
    <dbReference type="NCBI Taxonomy" id="545121"/>
    <lineage>
        <taxon>Bacteria</taxon>
        <taxon>Bacillati</taxon>
        <taxon>Actinomycetota</taxon>
        <taxon>Actinomycetes</taxon>
        <taxon>Kitasatosporales</taxon>
        <taxon>Streptomycetaceae</taxon>
        <taxon>Streptomyces</taxon>
    </lineage>
</organism>
<dbReference type="Pfam" id="PF12724">
    <property type="entry name" value="Flavodoxin_5"/>
    <property type="match status" value="1"/>
</dbReference>
<dbReference type="Gene3D" id="3.40.50.360">
    <property type="match status" value="1"/>
</dbReference>
<dbReference type="InterPro" id="IPR029039">
    <property type="entry name" value="Flavoprotein-like_sf"/>
</dbReference>
<keyword evidence="3" id="KW-1185">Reference proteome</keyword>
<accession>A0ABV3BKB8</accession>
<dbReference type="Proteomes" id="UP001551176">
    <property type="component" value="Unassembled WGS sequence"/>
</dbReference>
<proteinExistence type="predicted"/>
<dbReference type="SUPFAM" id="SSF52218">
    <property type="entry name" value="Flavoproteins"/>
    <property type="match status" value="1"/>
</dbReference>
<evidence type="ECO:0000259" key="1">
    <source>
        <dbReference type="PROSITE" id="PS50902"/>
    </source>
</evidence>
<dbReference type="PROSITE" id="PS50902">
    <property type="entry name" value="FLAVODOXIN_LIKE"/>
    <property type="match status" value="1"/>
</dbReference>
<gene>
    <name evidence="2" type="ORF">ABZ921_10025</name>
</gene>
<dbReference type="InterPro" id="IPR026816">
    <property type="entry name" value="Flavodoxin_dom"/>
</dbReference>
<evidence type="ECO:0000313" key="3">
    <source>
        <dbReference type="Proteomes" id="UP001551176"/>
    </source>
</evidence>
<dbReference type="PANTHER" id="PTHR38030:SF2">
    <property type="entry name" value="PROTOPORPHYRINOGEN IX DEHYDROGENASE [QUINONE]"/>
    <property type="match status" value="1"/>
</dbReference>
<dbReference type="EMBL" id="JBEYXV010000004">
    <property type="protein sequence ID" value="MEU6820955.1"/>
    <property type="molecule type" value="Genomic_DNA"/>
</dbReference>
<comment type="caution">
    <text evidence="2">The sequence shown here is derived from an EMBL/GenBank/DDBJ whole genome shotgun (WGS) entry which is preliminary data.</text>
</comment>
<reference evidence="2 3" key="1">
    <citation type="submission" date="2024-06" db="EMBL/GenBank/DDBJ databases">
        <title>The Natural Products Discovery Center: Release of the First 8490 Sequenced Strains for Exploring Actinobacteria Biosynthetic Diversity.</title>
        <authorList>
            <person name="Kalkreuter E."/>
            <person name="Kautsar S.A."/>
            <person name="Yang D."/>
            <person name="Bader C.D."/>
            <person name="Teijaro C.N."/>
            <person name="Fluegel L."/>
            <person name="Davis C.M."/>
            <person name="Simpson J.R."/>
            <person name="Lauterbach L."/>
            <person name="Steele A.D."/>
            <person name="Gui C."/>
            <person name="Meng S."/>
            <person name="Li G."/>
            <person name="Viehrig K."/>
            <person name="Ye F."/>
            <person name="Su P."/>
            <person name="Kiefer A.F."/>
            <person name="Nichols A."/>
            <person name="Cepeda A.J."/>
            <person name="Yan W."/>
            <person name="Fan B."/>
            <person name="Jiang Y."/>
            <person name="Adhikari A."/>
            <person name="Zheng C.-J."/>
            <person name="Schuster L."/>
            <person name="Cowan T.M."/>
            <person name="Smanski M.J."/>
            <person name="Chevrette M.G."/>
            <person name="De Carvalho L.P.S."/>
            <person name="Shen B."/>
        </authorList>
    </citation>
    <scope>NUCLEOTIDE SEQUENCE [LARGE SCALE GENOMIC DNA]</scope>
    <source>
        <strain evidence="2 3">NPDC046838</strain>
    </source>
</reference>
<protein>
    <submittedName>
        <fullName evidence="2">Flavodoxin domain-containing protein</fullName>
    </submittedName>
</protein>
<evidence type="ECO:0000313" key="2">
    <source>
        <dbReference type="EMBL" id="MEU6820955.1"/>
    </source>
</evidence>
<dbReference type="InterPro" id="IPR052200">
    <property type="entry name" value="Protoporphyrinogen_IX_DH"/>
</dbReference>